<dbReference type="GO" id="GO:0030435">
    <property type="term" value="P:sporulation resulting in formation of a cellular spore"/>
    <property type="evidence" value="ECO:0007669"/>
    <property type="project" value="InterPro"/>
</dbReference>
<dbReference type="PANTHER" id="PTHR30032:SF8">
    <property type="entry name" value="GERMINATION-SPECIFIC N-ACETYLMURAMOYL-L-ALANINE AMIDASE"/>
    <property type="match status" value="1"/>
</dbReference>
<dbReference type="OrthoDB" id="9773852at2"/>
<gene>
    <name evidence="2" type="ORF">CGE01nite_07590</name>
</gene>
<dbReference type="Pfam" id="PF04122">
    <property type="entry name" value="CW_binding_2"/>
    <property type="match status" value="3"/>
</dbReference>
<name>A0A4Y3KKM3_9CELL</name>
<dbReference type="InterPro" id="IPR013693">
    <property type="entry name" value="SpoIID/LytB_N"/>
</dbReference>
<accession>A0A4Y3KKM3</accession>
<organism evidence="2 3">
    <name type="scientific">Cellulomonas gelida</name>
    <dbReference type="NCBI Taxonomy" id="1712"/>
    <lineage>
        <taxon>Bacteria</taxon>
        <taxon>Bacillati</taxon>
        <taxon>Actinomycetota</taxon>
        <taxon>Actinomycetes</taxon>
        <taxon>Micrococcales</taxon>
        <taxon>Cellulomonadaceae</taxon>
        <taxon>Cellulomonas</taxon>
    </lineage>
</organism>
<dbReference type="AlphaFoldDB" id="A0A4Y3KKM3"/>
<sequence>MTPTHQPTTGRGRRGLRGALGCVAAWAIGALVVGLAAAPAAAAAVPAEAPRARAAAVPSTFTFSGSGWGHGLGMSQYGAYGMALDGYSGAGILEHYYEPATVARRADDPQIRVQVLTGVRSVTVSRDSATTWTLGTAPSTTRSITASSLTFTYSNASGTGRVVVVADGVEYRTNPTTWSELRLSWSGGVVSVPWANAGSGAVRYARGMLSFGPLGGGTNVVNTLRLNSEYLYGIAEMPASWPSAALQAQAIAARTYAYRKVEAGVRSGLNAHLTDETTDQKFTGWNKENEPGYGKYWVAAVNATRTKDGAQVVVAPGGKLAETYYSSSTGGRTTNSEDVWGSATLPYLRTRDDKWSVDSRVRNPYASWQATFTQAQVRAKFPTLPDVATLKVTQRASSGAVMQLRATSSSGKSANLLTKTTTDGVRTRMGLRSAYFSVGSLSAVQRLAGDDRYATAAAIGRAAYPSGTEVVIVSGEQKSLVDGLVAAPYARTLKAPVLLATSTTVPQATLDELARRGATHATLVGGTGVLGSKVVTTLRKAGLEVTRLAGDDRYATAAAVARAFGKATNVVVASGVAANLVDAAAAGGPAAATGQPILLVPRNAVPAVTQDALTALGARSAVVVGGTGVVTGDVTAALGAAGLTFSRLAGDDRYATAAAVATAYESRVGTGAVLIASGKDANLVDSLTGGVLGRLTLLTAGSSAPPPTVAWLAARQVPQLFVAGGVGAVPDAVVQVLR</sequence>
<dbReference type="Gene3D" id="3.40.50.12090">
    <property type="match status" value="2"/>
</dbReference>
<proteinExistence type="predicted"/>
<evidence type="ECO:0000313" key="2">
    <source>
        <dbReference type="EMBL" id="GEA83508.1"/>
    </source>
</evidence>
<dbReference type="RefSeq" id="WP_141369081.1">
    <property type="nucleotide sequence ID" value="NZ_BJLQ01000005.1"/>
</dbReference>
<protein>
    <recommendedName>
        <fullName evidence="1">Sporulation stage II protein D amidase enhancer LytB N-terminal domain-containing protein</fullName>
    </recommendedName>
</protein>
<dbReference type="InterPro" id="IPR013486">
    <property type="entry name" value="SpoIID/LytB"/>
</dbReference>
<dbReference type="EMBL" id="BJLQ01000005">
    <property type="protein sequence ID" value="GEA83508.1"/>
    <property type="molecule type" value="Genomic_DNA"/>
</dbReference>
<evidence type="ECO:0000259" key="1">
    <source>
        <dbReference type="Pfam" id="PF08486"/>
    </source>
</evidence>
<dbReference type="Proteomes" id="UP000320461">
    <property type="component" value="Unassembled WGS sequence"/>
</dbReference>
<reference evidence="2 3" key="1">
    <citation type="submission" date="2019-06" db="EMBL/GenBank/DDBJ databases">
        <title>Whole genome shotgun sequence of Cellulomonas gelida NBRC 3748.</title>
        <authorList>
            <person name="Hosoyama A."/>
            <person name="Uohara A."/>
            <person name="Ohji S."/>
            <person name="Ichikawa N."/>
        </authorList>
    </citation>
    <scope>NUCLEOTIDE SEQUENCE [LARGE SCALE GENOMIC DNA]</scope>
    <source>
        <strain evidence="2 3">NBRC 3748</strain>
    </source>
</reference>
<comment type="caution">
    <text evidence="2">The sequence shown here is derived from an EMBL/GenBank/DDBJ whole genome shotgun (WGS) entry which is preliminary data.</text>
</comment>
<keyword evidence="3" id="KW-1185">Reference proteome</keyword>
<feature type="domain" description="Sporulation stage II protein D amidase enhancer LytB N-terminal" evidence="1">
    <location>
        <begin position="216"/>
        <end position="306"/>
    </location>
</feature>
<dbReference type="InterPro" id="IPR007253">
    <property type="entry name" value="Cell_wall-bd_2"/>
</dbReference>
<dbReference type="PANTHER" id="PTHR30032">
    <property type="entry name" value="N-ACETYLMURAMOYL-L-ALANINE AMIDASE-RELATED"/>
    <property type="match status" value="1"/>
</dbReference>
<evidence type="ECO:0000313" key="3">
    <source>
        <dbReference type="Proteomes" id="UP000320461"/>
    </source>
</evidence>
<dbReference type="Pfam" id="PF08486">
    <property type="entry name" value="SpoIID"/>
    <property type="match status" value="1"/>
</dbReference>
<dbReference type="NCBIfam" id="TIGR02669">
    <property type="entry name" value="SpoIID_LytB"/>
    <property type="match status" value="1"/>
</dbReference>
<dbReference type="InterPro" id="IPR051922">
    <property type="entry name" value="Bact_Sporulation_Assoc"/>
</dbReference>